<accession>H6WYJ3</accession>
<evidence type="ECO:0000313" key="1">
    <source>
        <dbReference type="EMBL" id="AFB84048.1"/>
    </source>
</evidence>
<dbReference type="GeneID" id="14014029"/>
<reference evidence="1 2" key="1">
    <citation type="journal article" date="2012" name="J. Virol.">
        <title>Complete Genome Sequence of the Enterobacter cancerogenus Bacteriophage Enc34.</title>
        <authorList>
            <person name="Kazaks A."/>
            <person name="Dislers A."/>
            <person name="Lipowsky G."/>
            <person name="Nikolajeva V."/>
            <person name="Tars K."/>
        </authorList>
    </citation>
    <scope>NUCLEOTIDE SEQUENCE [LARGE SCALE GENOMIC DNA]</scope>
</reference>
<organism evidence="1 2">
    <name type="scientific">Hafnia phage Enc34</name>
    <dbReference type="NCBI Taxonomy" id="1150990"/>
    <lineage>
        <taxon>Viruses</taxon>
        <taxon>Duplodnaviria</taxon>
        <taxon>Heunggongvirae</taxon>
        <taxon>Uroviricota</taxon>
        <taxon>Caudoviricetes</taxon>
        <taxon>Casjensviridae</taxon>
        <taxon>Enchivirus</taxon>
        <taxon>Enchivirus Enc34</taxon>
    </lineage>
</organism>
<dbReference type="RefSeq" id="YP_007007036.1">
    <property type="nucleotide sequence ID" value="NC_019524.2"/>
</dbReference>
<evidence type="ECO:0000313" key="2">
    <source>
        <dbReference type="Proteomes" id="UP000008024"/>
    </source>
</evidence>
<dbReference type="Proteomes" id="UP000008024">
    <property type="component" value="Segment"/>
</dbReference>
<sequence length="668" mass="73673">MADELVRIGGSILEAMGTKPADVRVSTSVLEVMLEGPPSISVSTVLLEVLLVSPPAAFATTVIEVMGERNVSRPPLYTDAVYTYATQPNAVPPVSEVISTERLWTVWNYAVVQMPIDDAISYDIVGQSVMLAVQGLPIVTISPETVKQAWSYAVQESKLGDFPLPEDMWSKVSVAHYSMMVLQSIDIPYEPTSGVFAKQVASLSVQAFPLPMYHTPASVQFSAMLAAQKRPVERLPRSYTRVPQQLSQAVTARGIEPLPRSTSSAAQVLSQAAIPANFDEHTVGVEWVRAVTSYALTSLPMTLPISYSRVGHESVKVLQHDSRSQALPLSLTSVWTVASQLVVKSDQFPVISAERVKHNSMLVAQDSTDYLPPINMVVWSRADHVDMQVAQQATDYPDPSIPTTTSIVEQMAALYSQATDYDSPEDIYEKSKVQYVPSVVELVPQRSVQPLPKSYTPIAQFVELVTAFRFMEKPGDIANSGVFVRQITQPIAQVAEYPDPHVPSSPITVSQVLEHVAVPAEYPDVHLPTSDAVVGQILEHVAQVDDFPDPANMFRPLIVSQVLQSVSQETTYPAWDTLHKPISVSQVVEHVSVTAIYPDKDQPQSFVKVTQVLQQVADKANYPDKDAPQSTLRVHQVFETVMMRDLTMYVMPTPPRKHRVQISCRFVY</sequence>
<dbReference type="OrthoDB" id="627at10239"/>
<protein>
    <submittedName>
        <fullName evidence="1">Uncharacterized protein</fullName>
    </submittedName>
</protein>
<name>H6WYJ3_9CAUD</name>
<keyword evidence="2" id="KW-1185">Reference proteome</keyword>
<dbReference type="EMBL" id="JQ340774">
    <property type="protein sequence ID" value="AFB84048.1"/>
    <property type="molecule type" value="Genomic_DNA"/>
</dbReference>
<dbReference type="KEGG" id="vg:14014029"/>
<proteinExistence type="predicted"/>